<keyword evidence="3 6" id="KW-0479">Metal-binding</keyword>
<dbReference type="InterPro" id="IPR033740">
    <property type="entry name" value="Pept_M24B"/>
</dbReference>
<sequence length="599" mass="66449">MNTNTSITERIEALRSAMKALNMQAYIIPSSDGHLSEYTPAHWKSRSWISGFTGSAGTVVITLEKAGLWTDSRYFLQGAQQIEGTPFTLFKEGVTGVPSIEKFLATELSKGAIVGCDGNCFSQAEIERIGTALSPFGIELNATHDLMKKAWSNRPAIPTKEFFAHPEKYAGEATKARTQRILSELKPFGANAIVLTMLDELAWAFNLRGNDVECNPVGVGYGFIGEKESVLFTIESKVSDALKEELKKQGVRTAPYEEIFTYLSQLPADTCVLIDKMRMTHSIYQSLSKECGKVYATSVVTLLKSYKNEAELKGVKRSMLRDGVALTRFFIWLENTLEQGATPSEVEVGEKLTSFRAADPMYVCDSFDTICGYQDHGAIVHYRAEESTAHKIKNQGVLLLDSGGQYLDGTTDITRTMALGKEEPEAQLKQDYTLVLKGHIAIATAQFPEGTRGNQLDILARKALWDRGLSYGHGTGHGVGVFLNVHEGPQNIRTDNNPTPMAVGTFTSNEPGLYRSGKYGIRIENLIVTVEKCRTEFGTFLGFETMTLCFLDNRLVDKTLLTEQEIEWYNNYQESVYQALSPLLTAEEAAWLRAKTQKL</sequence>
<dbReference type="PROSITE" id="PS00491">
    <property type="entry name" value="PROLINE_PEPTIDASE"/>
    <property type="match status" value="1"/>
</dbReference>
<evidence type="ECO:0000256" key="3">
    <source>
        <dbReference type="ARBA" id="ARBA00022723"/>
    </source>
</evidence>
<keyword evidence="11" id="KW-1185">Reference proteome</keyword>
<dbReference type="PANTHER" id="PTHR43763">
    <property type="entry name" value="XAA-PRO AMINOPEPTIDASE 1"/>
    <property type="match status" value="1"/>
</dbReference>
<dbReference type="SUPFAM" id="SSF53092">
    <property type="entry name" value="Creatinase/prolidase N-terminal domain"/>
    <property type="match status" value="1"/>
</dbReference>
<dbReference type="STRING" id="266762.HQ36_00270"/>
<dbReference type="Proteomes" id="UP000030134">
    <property type="component" value="Unassembled WGS sequence"/>
</dbReference>
<feature type="domain" description="Creatinase N-terminal" evidence="8">
    <location>
        <begin position="10"/>
        <end position="133"/>
    </location>
</feature>
<evidence type="ECO:0000259" key="7">
    <source>
        <dbReference type="Pfam" id="PF00557"/>
    </source>
</evidence>
<dbReference type="AlphaFoldDB" id="A0A0A2G970"/>
<dbReference type="SUPFAM" id="SSF55920">
    <property type="entry name" value="Creatinase/aminopeptidase"/>
    <property type="match status" value="1"/>
</dbReference>
<dbReference type="InterPro" id="IPR000994">
    <property type="entry name" value="Pept_M24"/>
</dbReference>
<dbReference type="InterPro" id="IPR032416">
    <property type="entry name" value="Peptidase_M24_C"/>
</dbReference>
<dbReference type="eggNOG" id="COG0006">
    <property type="taxonomic scope" value="Bacteria"/>
</dbReference>
<evidence type="ECO:0000256" key="1">
    <source>
        <dbReference type="ARBA" id="ARBA00008766"/>
    </source>
</evidence>
<dbReference type="CDD" id="cd01085">
    <property type="entry name" value="APP"/>
    <property type="match status" value="1"/>
</dbReference>
<gene>
    <name evidence="10" type="ORF">HQ36_00270</name>
</gene>
<protein>
    <submittedName>
        <fullName evidence="10">Peptidase M24</fullName>
    </submittedName>
</protein>
<evidence type="ECO:0000256" key="2">
    <source>
        <dbReference type="ARBA" id="ARBA00022670"/>
    </source>
</evidence>
<keyword evidence="2" id="KW-0645">Protease</keyword>
<dbReference type="OrthoDB" id="9806388at2"/>
<organism evidence="10 11">
    <name type="scientific">Porphyromonas gingivicanis</name>
    <dbReference type="NCBI Taxonomy" id="266762"/>
    <lineage>
        <taxon>Bacteria</taxon>
        <taxon>Pseudomonadati</taxon>
        <taxon>Bacteroidota</taxon>
        <taxon>Bacteroidia</taxon>
        <taxon>Bacteroidales</taxon>
        <taxon>Porphyromonadaceae</taxon>
        <taxon>Porphyromonas</taxon>
    </lineage>
</organism>
<dbReference type="FunFam" id="3.40.350.10:FF:000003">
    <property type="entry name" value="Xaa-pro aminopeptidase P"/>
    <property type="match status" value="1"/>
</dbReference>
<dbReference type="Gene3D" id="3.90.230.10">
    <property type="entry name" value="Creatinase/methionine aminopeptidase superfamily"/>
    <property type="match status" value="1"/>
</dbReference>
<evidence type="ECO:0000259" key="8">
    <source>
        <dbReference type="Pfam" id="PF01321"/>
    </source>
</evidence>
<dbReference type="PANTHER" id="PTHR43763:SF6">
    <property type="entry name" value="XAA-PRO AMINOPEPTIDASE 1"/>
    <property type="match status" value="1"/>
</dbReference>
<feature type="domain" description="Peptidase M24 C-terminal" evidence="9">
    <location>
        <begin position="540"/>
        <end position="599"/>
    </location>
</feature>
<name>A0A0A2G970_9PORP</name>
<feature type="domain" description="Peptidase M24" evidence="7">
    <location>
        <begin position="316"/>
        <end position="529"/>
    </location>
</feature>
<dbReference type="InterPro" id="IPR001131">
    <property type="entry name" value="Peptidase_M24B_aminopep-P_CS"/>
</dbReference>
<dbReference type="InterPro" id="IPR029149">
    <property type="entry name" value="Creatin/AminoP/Spt16_N"/>
</dbReference>
<dbReference type="Pfam" id="PF16188">
    <property type="entry name" value="Peptidase_M24_C"/>
    <property type="match status" value="1"/>
</dbReference>
<comment type="similarity">
    <text evidence="1 6">Belongs to the peptidase M24B family.</text>
</comment>
<dbReference type="GO" id="GO:0070006">
    <property type="term" value="F:metalloaminopeptidase activity"/>
    <property type="evidence" value="ECO:0007669"/>
    <property type="project" value="InterPro"/>
</dbReference>
<dbReference type="InterPro" id="IPR036005">
    <property type="entry name" value="Creatinase/aminopeptidase-like"/>
</dbReference>
<dbReference type="Gene3D" id="3.40.350.10">
    <property type="entry name" value="Creatinase/prolidase N-terminal domain"/>
    <property type="match status" value="2"/>
</dbReference>
<keyword evidence="4" id="KW-0378">Hydrolase</keyword>
<evidence type="ECO:0000313" key="11">
    <source>
        <dbReference type="Proteomes" id="UP000030134"/>
    </source>
</evidence>
<dbReference type="EMBL" id="JQZW01000002">
    <property type="protein sequence ID" value="KGN98967.1"/>
    <property type="molecule type" value="Genomic_DNA"/>
</dbReference>
<comment type="caution">
    <text evidence="10">The sequence shown here is derived from an EMBL/GenBank/DDBJ whole genome shotgun (WGS) entry which is preliminary data.</text>
</comment>
<reference evidence="10 11" key="1">
    <citation type="submission" date="2014-08" db="EMBL/GenBank/DDBJ databases">
        <title>Porphyromonas gingivicanis strain:COT-022_OH1391 Genome sequencing.</title>
        <authorList>
            <person name="Wallis C."/>
            <person name="Deusch O."/>
            <person name="O'Flynn C."/>
            <person name="Davis I."/>
            <person name="Jospin G."/>
            <person name="Darling A.E."/>
            <person name="Coil D.A."/>
            <person name="Alexiev A."/>
            <person name="Horsfall A."/>
            <person name="Kirkwood N."/>
            <person name="Harris S."/>
            <person name="Eisen J.A."/>
        </authorList>
    </citation>
    <scope>NUCLEOTIDE SEQUENCE [LARGE SCALE GENOMIC DNA]</scope>
    <source>
        <strain evidence="11">COT-022 OH1391</strain>
    </source>
</reference>
<dbReference type="Pfam" id="PF16189">
    <property type="entry name" value="Creatinase_N_2"/>
    <property type="match status" value="1"/>
</dbReference>
<proteinExistence type="inferred from homology"/>
<dbReference type="Pfam" id="PF00557">
    <property type="entry name" value="Peptidase_M24"/>
    <property type="match status" value="1"/>
</dbReference>
<dbReference type="FunFam" id="3.90.230.10:FF:000009">
    <property type="entry name" value="xaa-Pro aminopeptidase 2"/>
    <property type="match status" value="1"/>
</dbReference>
<evidence type="ECO:0000256" key="5">
    <source>
        <dbReference type="ARBA" id="ARBA00023049"/>
    </source>
</evidence>
<evidence type="ECO:0000259" key="9">
    <source>
        <dbReference type="Pfam" id="PF16188"/>
    </source>
</evidence>
<dbReference type="GO" id="GO:0046872">
    <property type="term" value="F:metal ion binding"/>
    <property type="evidence" value="ECO:0007669"/>
    <property type="project" value="UniProtKB-KW"/>
</dbReference>
<dbReference type="InterPro" id="IPR050422">
    <property type="entry name" value="X-Pro_aminopeptidase_P"/>
</dbReference>
<dbReference type="RefSeq" id="WP_036882585.1">
    <property type="nucleotide sequence ID" value="NZ_JQZW01000002.1"/>
</dbReference>
<dbReference type="InterPro" id="IPR000587">
    <property type="entry name" value="Creatinase_N"/>
</dbReference>
<keyword evidence="5" id="KW-0482">Metalloprotease</keyword>
<dbReference type="GO" id="GO:0006508">
    <property type="term" value="P:proteolysis"/>
    <property type="evidence" value="ECO:0007669"/>
    <property type="project" value="UniProtKB-KW"/>
</dbReference>
<evidence type="ECO:0000256" key="6">
    <source>
        <dbReference type="RuleBase" id="RU000590"/>
    </source>
</evidence>
<accession>A0A0A2G970</accession>
<evidence type="ECO:0000256" key="4">
    <source>
        <dbReference type="ARBA" id="ARBA00022801"/>
    </source>
</evidence>
<dbReference type="Pfam" id="PF01321">
    <property type="entry name" value="Creatinase_N"/>
    <property type="match status" value="1"/>
</dbReference>
<dbReference type="GO" id="GO:0005737">
    <property type="term" value="C:cytoplasm"/>
    <property type="evidence" value="ECO:0007669"/>
    <property type="project" value="UniProtKB-ARBA"/>
</dbReference>
<evidence type="ECO:0000313" key="10">
    <source>
        <dbReference type="EMBL" id="KGN98967.1"/>
    </source>
</evidence>